<reference evidence="14" key="1">
    <citation type="submission" date="2012-12" db="EMBL/GenBank/DDBJ databases">
        <authorList>
            <person name="Hellsten U."/>
            <person name="Grimwood J."/>
            <person name="Chapman J.A."/>
            <person name="Shapiro H."/>
            <person name="Aerts A."/>
            <person name="Otillar R.P."/>
            <person name="Terry A.Y."/>
            <person name="Boore J.L."/>
            <person name="Simakov O."/>
            <person name="Marletaz F."/>
            <person name="Cho S.-J."/>
            <person name="Edsinger-Gonzales E."/>
            <person name="Havlak P."/>
            <person name="Kuo D.-H."/>
            <person name="Larsson T."/>
            <person name="Lv J."/>
            <person name="Arendt D."/>
            <person name="Savage R."/>
            <person name="Osoegawa K."/>
            <person name="de Jong P."/>
            <person name="Lindberg D.R."/>
            <person name="Seaver E.C."/>
            <person name="Weisblat D.A."/>
            <person name="Putnam N.H."/>
            <person name="Grigoriev I.V."/>
            <person name="Rokhsar D.S."/>
        </authorList>
    </citation>
    <scope>NUCLEOTIDE SEQUENCE</scope>
    <source>
        <strain evidence="14">I ESC-2004</strain>
    </source>
</reference>
<dbReference type="InterPro" id="IPR001723">
    <property type="entry name" value="Nuclear_hrmn_rcpt"/>
</dbReference>
<dbReference type="SUPFAM" id="SSF48508">
    <property type="entry name" value="Nuclear receptor ligand-binding domain"/>
    <property type="match status" value="1"/>
</dbReference>
<dbReference type="Gene3D" id="3.30.50.10">
    <property type="entry name" value="Erythroid Transcription Factor GATA-1, subunit A"/>
    <property type="match status" value="1"/>
</dbReference>
<dbReference type="SMART" id="SM00399">
    <property type="entry name" value="ZnF_C4"/>
    <property type="match status" value="1"/>
</dbReference>
<feature type="domain" description="Nuclear receptor" evidence="10">
    <location>
        <begin position="284"/>
        <end position="362"/>
    </location>
</feature>
<dbReference type="SUPFAM" id="SSF57716">
    <property type="entry name" value="Glucocorticoid receptor-like (DNA-binding domain)"/>
    <property type="match status" value="1"/>
</dbReference>
<dbReference type="SMART" id="SM00430">
    <property type="entry name" value="HOLI"/>
    <property type="match status" value="1"/>
</dbReference>
<evidence type="ECO:0000256" key="3">
    <source>
        <dbReference type="ARBA" id="ARBA00022833"/>
    </source>
</evidence>
<protein>
    <submittedName>
        <fullName evidence="12 13">Uncharacterized protein</fullName>
    </submittedName>
</protein>
<feature type="compositionally biased region" description="Low complexity" evidence="9">
    <location>
        <begin position="502"/>
        <end position="515"/>
    </location>
</feature>
<dbReference type="PROSITE" id="PS51030">
    <property type="entry name" value="NUCLEAR_REC_DBD_2"/>
    <property type="match status" value="1"/>
</dbReference>
<dbReference type="CDD" id="cd06916">
    <property type="entry name" value="NR_DBD_like"/>
    <property type="match status" value="1"/>
</dbReference>
<evidence type="ECO:0000259" key="10">
    <source>
        <dbReference type="PROSITE" id="PS51030"/>
    </source>
</evidence>
<sequence>MAEENRSSLKVEKNLNEGHRDVEDDDVEGLHGPESSILQQEVYEEMPEDSYVEGSVQIVSHEGHEESKLLPQAVEVCNMPEEYSVTHADASKYAVHQRPILVCQDGSMVFESSSAQDDFMPQEDPAQDSFLVQQDQDGSMVQQIEVVMDPQSNEVTVVSEQMQQPLGTTDSKILTNDAKMLMFFKKPEMAKAHKPMPQNTILSAPLTSSANVLKRLTSESSMNAPIRLQPEEVRALQELSHMGAAQHAPATAHQAVSTPTPISPAKPRSLREPSSASSSSASSSARCLVCGDKSSGVHYGVLACEGCKGFFRRALQDIGDPGRKKCYYNRNCEVTVATRNRCQYCRLQKCLALGMSRSAAKLGRRSRKMREMISEATRTIEDSQTAQALHGLLSLKSPESSHTNLTPSIAKATDSPSVQTVQVQQGNFIRTLQLLPGTKLVLQNPVSTSPLTPSTPATALPSLSSPLPTTTTTTTTSQGVVELFLKMQAEANSKRKKDVPRAVPGSPQQIQQQQQQGLAQLIQQVQVSTAPAQLKPSQLTTPIVRPKPPNPSTPITVQPTPTVSNQQVIQLSSGSLPPGFKLVQLPNSNVLQLQQGHQQIIFHNPDQLPVVSKEQGVEEEEEEEEEERGGGPLKKLKMEEPVTVVSSVPAAVTTHSVTAIDGCITSLLDDSKIQYVMEPSGSSAAQLAAAVWEGYDDVFRSVRSQVDQLKTGIEKHTMKSMIDKVMTESINGQGSRSGGDACWQIFKKRFTEIVHDVVHFAKKIPGFVDLDIGEQVQLIKHGSFEAACVVHSAFIDGDRNSMFLCNAAGDTGTSQATRDQLKASFILGENFFDLMFNFSSRLNSFQLAPVETAIFTALMLIQPDRQGLKQRDQVNALQETIIRSLHAQISQNHPSDASGLFPRLLMVISNLRELSVEHKRILSSLKISHPTDNYELFGLSE</sequence>
<feature type="region of interest" description="Disordered" evidence="9">
    <location>
        <begin position="540"/>
        <end position="560"/>
    </location>
</feature>
<keyword evidence="8" id="KW-0539">Nucleus</keyword>
<feature type="compositionally biased region" description="Acidic residues" evidence="9">
    <location>
        <begin position="617"/>
        <end position="627"/>
    </location>
</feature>
<dbReference type="GO" id="GO:0008270">
    <property type="term" value="F:zinc ion binding"/>
    <property type="evidence" value="ECO:0007669"/>
    <property type="project" value="UniProtKB-KW"/>
</dbReference>
<keyword evidence="7" id="KW-0675">Receptor</keyword>
<organism evidence="12">
    <name type="scientific">Capitella teleta</name>
    <name type="common">Polychaete worm</name>
    <dbReference type="NCBI Taxonomy" id="283909"/>
    <lineage>
        <taxon>Eukaryota</taxon>
        <taxon>Metazoa</taxon>
        <taxon>Spiralia</taxon>
        <taxon>Lophotrochozoa</taxon>
        <taxon>Annelida</taxon>
        <taxon>Polychaeta</taxon>
        <taxon>Sedentaria</taxon>
        <taxon>Scolecida</taxon>
        <taxon>Capitellidae</taxon>
        <taxon>Capitella</taxon>
    </lineage>
</organism>
<feature type="region of interest" description="Disordered" evidence="9">
    <location>
        <begin position="241"/>
        <end position="281"/>
    </location>
</feature>
<evidence type="ECO:0000256" key="5">
    <source>
        <dbReference type="ARBA" id="ARBA00023125"/>
    </source>
</evidence>
<dbReference type="PANTHER" id="PTHR24082">
    <property type="entry name" value="NUCLEAR HORMONE RECEPTOR"/>
    <property type="match status" value="1"/>
</dbReference>
<dbReference type="InterPro" id="IPR050234">
    <property type="entry name" value="Nuclear_hormone_rcpt_NR1"/>
</dbReference>
<feature type="region of interest" description="Disordered" evidence="9">
    <location>
        <begin position="446"/>
        <end position="475"/>
    </location>
</feature>
<dbReference type="PROSITE" id="PS51843">
    <property type="entry name" value="NR_LBD"/>
    <property type="match status" value="1"/>
</dbReference>
<dbReference type="InterPro" id="IPR000536">
    <property type="entry name" value="Nucl_hrmn_rcpt_lig-bd"/>
</dbReference>
<dbReference type="InterPro" id="IPR013088">
    <property type="entry name" value="Znf_NHR/GATA"/>
</dbReference>
<evidence type="ECO:0000256" key="1">
    <source>
        <dbReference type="ARBA" id="ARBA00022723"/>
    </source>
</evidence>
<dbReference type="EMBL" id="AMQN01010302">
    <property type="status" value="NOT_ANNOTATED_CDS"/>
    <property type="molecule type" value="Genomic_DNA"/>
</dbReference>
<evidence type="ECO:0000256" key="9">
    <source>
        <dbReference type="SAM" id="MobiDB-lite"/>
    </source>
</evidence>
<evidence type="ECO:0000256" key="7">
    <source>
        <dbReference type="ARBA" id="ARBA00023170"/>
    </source>
</evidence>
<feature type="region of interest" description="Disordered" evidence="9">
    <location>
        <begin position="1"/>
        <end position="33"/>
    </location>
</feature>
<evidence type="ECO:0000256" key="8">
    <source>
        <dbReference type="ARBA" id="ARBA00023242"/>
    </source>
</evidence>
<dbReference type="GO" id="GO:0000122">
    <property type="term" value="P:negative regulation of transcription by RNA polymerase II"/>
    <property type="evidence" value="ECO:0007669"/>
    <property type="project" value="TreeGrafter"/>
</dbReference>
<dbReference type="PRINTS" id="PR00398">
    <property type="entry name" value="STRDHORMONER"/>
</dbReference>
<feature type="region of interest" description="Disordered" evidence="9">
    <location>
        <begin position="491"/>
        <end position="515"/>
    </location>
</feature>
<feature type="compositionally biased region" description="Low complexity" evidence="9">
    <location>
        <begin position="447"/>
        <end position="475"/>
    </location>
</feature>
<dbReference type="GO" id="GO:0004879">
    <property type="term" value="F:nuclear receptor activity"/>
    <property type="evidence" value="ECO:0007669"/>
    <property type="project" value="TreeGrafter"/>
</dbReference>
<evidence type="ECO:0000259" key="11">
    <source>
        <dbReference type="PROSITE" id="PS51843"/>
    </source>
</evidence>
<dbReference type="Pfam" id="PF00104">
    <property type="entry name" value="Hormone_recep"/>
    <property type="match status" value="1"/>
</dbReference>
<dbReference type="GO" id="GO:0009755">
    <property type="term" value="P:hormone-mediated signaling pathway"/>
    <property type="evidence" value="ECO:0007669"/>
    <property type="project" value="TreeGrafter"/>
</dbReference>
<dbReference type="InterPro" id="IPR035500">
    <property type="entry name" value="NHR-like_dom_sf"/>
</dbReference>
<reference evidence="12 14" key="2">
    <citation type="journal article" date="2013" name="Nature">
        <title>Insights into bilaterian evolution from three spiralian genomes.</title>
        <authorList>
            <person name="Simakov O."/>
            <person name="Marletaz F."/>
            <person name="Cho S.J."/>
            <person name="Edsinger-Gonzales E."/>
            <person name="Havlak P."/>
            <person name="Hellsten U."/>
            <person name="Kuo D.H."/>
            <person name="Larsson T."/>
            <person name="Lv J."/>
            <person name="Arendt D."/>
            <person name="Savage R."/>
            <person name="Osoegawa K."/>
            <person name="de Jong P."/>
            <person name="Grimwood J."/>
            <person name="Chapman J.A."/>
            <person name="Shapiro H."/>
            <person name="Aerts A."/>
            <person name="Otillar R.P."/>
            <person name="Terry A.Y."/>
            <person name="Boore J.L."/>
            <person name="Grigoriev I.V."/>
            <person name="Lindberg D.R."/>
            <person name="Seaver E.C."/>
            <person name="Weisblat D.A."/>
            <person name="Putnam N.H."/>
            <person name="Rokhsar D.S."/>
        </authorList>
    </citation>
    <scope>NUCLEOTIDE SEQUENCE</scope>
    <source>
        <strain evidence="12 14">I ESC-2004</strain>
    </source>
</reference>
<feature type="region of interest" description="Disordered" evidence="9">
    <location>
        <begin position="612"/>
        <end position="633"/>
    </location>
</feature>
<evidence type="ECO:0000313" key="12">
    <source>
        <dbReference type="EMBL" id="ELT98830.1"/>
    </source>
</evidence>
<evidence type="ECO:0000256" key="4">
    <source>
        <dbReference type="ARBA" id="ARBA00023015"/>
    </source>
</evidence>
<evidence type="ECO:0000256" key="6">
    <source>
        <dbReference type="ARBA" id="ARBA00023163"/>
    </source>
</evidence>
<evidence type="ECO:0000313" key="14">
    <source>
        <dbReference type="Proteomes" id="UP000014760"/>
    </source>
</evidence>
<dbReference type="GO" id="GO:0030154">
    <property type="term" value="P:cell differentiation"/>
    <property type="evidence" value="ECO:0007669"/>
    <property type="project" value="TreeGrafter"/>
</dbReference>
<keyword evidence="2" id="KW-0863">Zinc-finger</keyword>
<dbReference type="Gene3D" id="1.10.565.10">
    <property type="entry name" value="Retinoid X Receptor"/>
    <property type="match status" value="1"/>
</dbReference>
<keyword evidence="5" id="KW-0238">DNA-binding</keyword>
<feature type="compositionally biased region" description="Basic and acidic residues" evidence="9">
    <location>
        <begin position="1"/>
        <end position="22"/>
    </location>
</feature>
<name>R7U6T9_CAPTE</name>
<dbReference type="GO" id="GO:0000978">
    <property type="term" value="F:RNA polymerase II cis-regulatory region sequence-specific DNA binding"/>
    <property type="evidence" value="ECO:0007669"/>
    <property type="project" value="TreeGrafter"/>
</dbReference>
<evidence type="ECO:0000256" key="2">
    <source>
        <dbReference type="ARBA" id="ARBA00022771"/>
    </source>
</evidence>
<dbReference type="OMA" id="GFYSNHP"/>
<dbReference type="Pfam" id="PF00105">
    <property type="entry name" value="zf-C4"/>
    <property type="match status" value="1"/>
</dbReference>
<dbReference type="GO" id="GO:0045944">
    <property type="term" value="P:positive regulation of transcription by RNA polymerase II"/>
    <property type="evidence" value="ECO:0007669"/>
    <property type="project" value="TreeGrafter"/>
</dbReference>
<dbReference type="HOGENOM" id="CLU_311978_0_0_1"/>
<feature type="compositionally biased region" description="Low complexity" evidence="9">
    <location>
        <begin position="244"/>
        <end position="255"/>
    </location>
</feature>
<dbReference type="OrthoDB" id="5837785at2759"/>
<dbReference type="AlphaFoldDB" id="R7U6T9"/>
<dbReference type="Proteomes" id="UP000014760">
    <property type="component" value="Unassembled WGS sequence"/>
</dbReference>
<dbReference type="EnsemblMetazoa" id="CapteT226941">
    <property type="protein sequence ID" value="CapteP226941"/>
    <property type="gene ID" value="CapteG226941"/>
</dbReference>
<evidence type="ECO:0000313" key="13">
    <source>
        <dbReference type="EnsemblMetazoa" id="CapteP226941"/>
    </source>
</evidence>
<keyword evidence="1" id="KW-0479">Metal-binding</keyword>
<keyword evidence="4" id="KW-0805">Transcription regulation</keyword>
<keyword evidence="14" id="KW-1185">Reference proteome</keyword>
<dbReference type="PRINTS" id="PR00047">
    <property type="entry name" value="STROIDFINGER"/>
</dbReference>
<proteinExistence type="predicted"/>
<dbReference type="InterPro" id="IPR001628">
    <property type="entry name" value="Znf_hrmn_rcpt"/>
</dbReference>
<keyword evidence="6" id="KW-0804">Transcription</keyword>
<dbReference type="PROSITE" id="PS00031">
    <property type="entry name" value="NUCLEAR_REC_DBD_1"/>
    <property type="match status" value="1"/>
</dbReference>
<dbReference type="PANTHER" id="PTHR24082:SF473">
    <property type="entry name" value="ECDYSONE-INDUCED PROTEIN 75B, ISOFORM B"/>
    <property type="match status" value="1"/>
</dbReference>
<dbReference type="STRING" id="283909.R7U6T9"/>
<reference evidence="13" key="3">
    <citation type="submission" date="2015-06" db="UniProtKB">
        <authorList>
            <consortium name="EnsemblMetazoa"/>
        </authorList>
    </citation>
    <scope>IDENTIFICATION</scope>
</reference>
<dbReference type="EMBL" id="KB307525">
    <property type="protein sequence ID" value="ELT98830.1"/>
    <property type="molecule type" value="Genomic_DNA"/>
</dbReference>
<keyword evidence="3" id="KW-0862">Zinc</keyword>
<gene>
    <name evidence="12" type="ORF">CAPTEDRAFT_226941</name>
</gene>
<feature type="domain" description="NR LBD" evidence="11">
    <location>
        <begin position="683"/>
        <end position="941"/>
    </location>
</feature>
<accession>R7U6T9</accession>